<dbReference type="AlphaFoldDB" id="A0A2Y9DF54"/>
<keyword evidence="6" id="KW-0964">Secreted</keyword>
<gene>
    <name evidence="23" type="primary">MSLN</name>
</gene>
<evidence type="ECO:0000256" key="3">
    <source>
        <dbReference type="ARBA" id="ARBA00004613"/>
    </source>
</evidence>
<dbReference type="GO" id="GO:0007160">
    <property type="term" value="P:cell-matrix adhesion"/>
    <property type="evidence" value="ECO:0007669"/>
    <property type="project" value="TreeGrafter"/>
</dbReference>
<dbReference type="GO" id="GO:0005794">
    <property type="term" value="C:Golgi apparatus"/>
    <property type="evidence" value="ECO:0007669"/>
    <property type="project" value="UniProtKB-SubCell"/>
</dbReference>
<dbReference type="KEGG" id="tmu:101342580"/>
<feature type="compositionally biased region" description="Basic and acidic residues" evidence="21">
    <location>
        <begin position="503"/>
        <end position="512"/>
    </location>
</feature>
<keyword evidence="22" id="KW-1185">Reference proteome</keyword>
<dbReference type="PANTHER" id="PTHR23412:SF6">
    <property type="entry name" value="MESOTHELIN"/>
    <property type="match status" value="1"/>
</dbReference>
<feature type="region of interest" description="Disordered" evidence="21">
    <location>
        <begin position="1"/>
        <end position="26"/>
    </location>
</feature>
<evidence type="ECO:0000256" key="6">
    <source>
        <dbReference type="ARBA" id="ARBA00022525"/>
    </source>
</evidence>
<evidence type="ECO:0000256" key="13">
    <source>
        <dbReference type="ARBA" id="ARBA00023136"/>
    </source>
</evidence>
<feature type="region of interest" description="Disordered" evidence="21">
    <location>
        <begin position="488"/>
        <end position="512"/>
    </location>
</feature>
<keyword evidence="10" id="KW-0732">Signal</keyword>
<evidence type="ECO:0000256" key="12">
    <source>
        <dbReference type="ARBA" id="ARBA00023034"/>
    </source>
</evidence>
<keyword evidence="15" id="KW-0325">Glycoprotein</keyword>
<evidence type="ECO:0000256" key="19">
    <source>
        <dbReference type="ARBA" id="ARBA00068881"/>
    </source>
</evidence>
<accession>A0A2Y9DF54</accession>
<dbReference type="GO" id="GO:0009986">
    <property type="term" value="C:cell surface"/>
    <property type="evidence" value="ECO:0007669"/>
    <property type="project" value="TreeGrafter"/>
</dbReference>
<reference evidence="23" key="1">
    <citation type="submission" date="2025-08" db="UniProtKB">
        <authorList>
            <consortium name="RefSeq"/>
        </authorList>
    </citation>
    <scope>IDENTIFICATION</scope>
</reference>
<keyword evidence="7" id="KW-0597">Phosphoprotein</keyword>
<evidence type="ECO:0000256" key="2">
    <source>
        <dbReference type="ARBA" id="ARBA00004609"/>
    </source>
</evidence>
<evidence type="ECO:0000256" key="7">
    <source>
        <dbReference type="ARBA" id="ARBA00022553"/>
    </source>
</evidence>
<dbReference type="Gene3D" id="1.20.970.40">
    <property type="match status" value="1"/>
</dbReference>
<dbReference type="InterPro" id="IPR026664">
    <property type="entry name" value="Stereocilin-rel"/>
</dbReference>
<evidence type="ECO:0000256" key="21">
    <source>
        <dbReference type="SAM" id="MobiDB-lite"/>
    </source>
</evidence>
<keyword evidence="14" id="KW-1015">Disulfide bond</keyword>
<comment type="function">
    <text evidence="17">Membrane-anchored forms may play a role in cellular adhesion.</text>
</comment>
<organism evidence="22 23">
    <name type="scientific">Trichechus manatus latirostris</name>
    <name type="common">Florida manatee</name>
    <dbReference type="NCBI Taxonomy" id="127582"/>
    <lineage>
        <taxon>Eukaryota</taxon>
        <taxon>Metazoa</taxon>
        <taxon>Chordata</taxon>
        <taxon>Craniata</taxon>
        <taxon>Vertebrata</taxon>
        <taxon>Euteleostomi</taxon>
        <taxon>Mammalia</taxon>
        <taxon>Eutheria</taxon>
        <taxon>Afrotheria</taxon>
        <taxon>Sirenia</taxon>
        <taxon>Trichechidae</taxon>
        <taxon>Trichechus</taxon>
    </lineage>
</organism>
<comment type="subcellular location">
    <subcellularLocation>
        <location evidence="2">Cell membrane</location>
        <topology evidence="2">Lipid-anchor</topology>
        <topology evidence="2">GPI-anchor</topology>
    </subcellularLocation>
    <subcellularLocation>
        <location evidence="1">Golgi apparatus</location>
    </subcellularLocation>
    <subcellularLocation>
        <location evidence="3">Secreted</location>
    </subcellularLocation>
</comment>
<dbReference type="GO" id="GO:0005886">
    <property type="term" value="C:plasma membrane"/>
    <property type="evidence" value="ECO:0007669"/>
    <property type="project" value="UniProtKB-SubCell"/>
</dbReference>
<dbReference type="FunFam" id="1.20.970.40:FF:000001">
    <property type="entry name" value="Mesothelin"/>
    <property type="match status" value="1"/>
</dbReference>
<proteinExistence type="inferred from homology"/>
<dbReference type="GO" id="GO:0098552">
    <property type="term" value="C:side of membrane"/>
    <property type="evidence" value="ECO:0007669"/>
    <property type="project" value="UniProtKB-KW"/>
</dbReference>
<evidence type="ECO:0000256" key="11">
    <source>
        <dbReference type="ARBA" id="ARBA00022889"/>
    </source>
</evidence>
<evidence type="ECO:0000256" key="10">
    <source>
        <dbReference type="ARBA" id="ARBA00022729"/>
    </source>
</evidence>
<dbReference type="Pfam" id="PF06060">
    <property type="entry name" value="Mesothelin"/>
    <property type="match status" value="1"/>
</dbReference>
<name>A0A2Y9DF54_TRIMA</name>
<keyword evidence="13" id="KW-0472">Membrane</keyword>
<comment type="subunit">
    <text evidence="18">Interacts with MUC16.</text>
</comment>
<dbReference type="InParanoid" id="A0A2Y9DF54"/>
<evidence type="ECO:0000256" key="4">
    <source>
        <dbReference type="ARBA" id="ARBA00011016"/>
    </source>
</evidence>
<evidence type="ECO:0000256" key="1">
    <source>
        <dbReference type="ARBA" id="ARBA00004555"/>
    </source>
</evidence>
<dbReference type="PANTHER" id="PTHR23412">
    <property type="entry name" value="STEREOCILIN RELATED"/>
    <property type="match status" value="1"/>
</dbReference>
<keyword evidence="16" id="KW-0449">Lipoprotein</keyword>
<keyword evidence="12" id="KW-0333">Golgi apparatus</keyword>
<keyword evidence="5" id="KW-1003">Cell membrane</keyword>
<evidence type="ECO:0000256" key="17">
    <source>
        <dbReference type="ARBA" id="ARBA00058732"/>
    </source>
</evidence>
<evidence type="ECO:0000313" key="22">
    <source>
        <dbReference type="Proteomes" id="UP000248480"/>
    </source>
</evidence>
<keyword evidence="8" id="KW-0336">GPI-anchor</keyword>
<comment type="similarity">
    <text evidence="4">Belongs to the mesothelin family.</text>
</comment>
<evidence type="ECO:0000313" key="23">
    <source>
        <dbReference type="RefSeq" id="XP_004373427.1"/>
    </source>
</evidence>
<dbReference type="FunCoup" id="A0A2Y9DF54">
    <property type="interactions" value="86"/>
</dbReference>
<dbReference type="InterPro" id="IPR010335">
    <property type="entry name" value="Mesothelin"/>
</dbReference>
<evidence type="ECO:0000256" key="15">
    <source>
        <dbReference type="ARBA" id="ARBA00023180"/>
    </source>
</evidence>
<evidence type="ECO:0000256" key="18">
    <source>
        <dbReference type="ARBA" id="ARBA00065993"/>
    </source>
</evidence>
<protein>
    <recommendedName>
        <fullName evidence="19">Mesothelin</fullName>
    </recommendedName>
    <alternativeName>
        <fullName evidence="20">Pre-pro-megakaryocyte-potentiating factor</fullName>
    </alternativeName>
</protein>
<keyword evidence="11" id="KW-0130">Cell adhesion</keyword>
<dbReference type="OrthoDB" id="9329195at2759"/>
<keyword evidence="9" id="KW-0165">Cleavage on pair of basic residues</keyword>
<evidence type="ECO:0000256" key="8">
    <source>
        <dbReference type="ARBA" id="ARBA00022622"/>
    </source>
</evidence>
<evidence type="ECO:0000256" key="14">
    <source>
        <dbReference type="ARBA" id="ARBA00023157"/>
    </source>
</evidence>
<dbReference type="CTD" id="10232"/>
<evidence type="ECO:0000256" key="16">
    <source>
        <dbReference type="ARBA" id="ARBA00023288"/>
    </source>
</evidence>
<sequence>MEMSTHPPRSGEAVAPPPALGTHSGAEVAVSGTLPELPHPTVLEAELGQWGLTPKQGVCGAAYCPEQLSARRRDVMAARLQRDLRDPRWWPPMLSAVLPRAWLARLRRDTKDKEGCPPGMEVLEVDEMLVFYSERELQGCVDAALLAEQLGRVDAIPFTYEQLTVFKRKLDKTYPQRYPANVVQRLGSLFLLVSPEDIGKWDVTSTETLKALLQVSRGQKADAQAPQQLLPQVAALIARYVACGVQVDEDTLATVATLSPAYLCLLSPEQLEFLQPNILWEVEPRTLEGCPLPQMEVLYTKAQVAFQNGTGPSYLERIQPYLGGATTKHLRALSRQNISMDVAVFKELWTEAVLPLTVAEVRGLLGPHVVDLKVEERNSPVWDWIVRQRQEDLDTLGLGLQGGIPNGYLVVDLGAQEALLGPCIPGPGSVLASLLSLLLASASSCAALYASPRTRWSPACHEQAGRDFKGPVPKPPAEMCVGPQGLGPGRGSLCSIPPPASPEQRDTGGERT</sequence>
<dbReference type="GeneID" id="101342580"/>
<evidence type="ECO:0000256" key="9">
    <source>
        <dbReference type="ARBA" id="ARBA00022685"/>
    </source>
</evidence>
<dbReference type="RefSeq" id="XP_004373427.1">
    <property type="nucleotide sequence ID" value="XM_004373370.1"/>
</dbReference>
<dbReference type="Proteomes" id="UP000248480">
    <property type="component" value="Unplaced"/>
</dbReference>
<evidence type="ECO:0000256" key="5">
    <source>
        <dbReference type="ARBA" id="ARBA00022475"/>
    </source>
</evidence>
<evidence type="ECO:0000256" key="20">
    <source>
        <dbReference type="ARBA" id="ARBA00081905"/>
    </source>
</evidence>
<dbReference type="GO" id="GO:0005576">
    <property type="term" value="C:extracellular region"/>
    <property type="evidence" value="ECO:0007669"/>
    <property type="project" value="UniProtKB-SubCell"/>
</dbReference>